<keyword evidence="4" id="KW-1185">Reference proteome</keyword>
<sequence>MAGSKANAKRQNQKRKQRFDDEPQTSSKRHRSDIAPKRHGPWNNLQLILCIQDKDHDLSSKVDQAFNFVRSSVENGVGACQDCNTIKLPRLISYLSDWIVTLLFPPNGKKNWGDGKTPQLEGFEAYMDIRCWEIFKLCLQESLKFHGSWSMPRNLLQTVQFVARDFLSLLEDTCISSGEGIISEERFKLYGTAIDCVSLVFLSHAGLSNKNLDLWVETAKVLLDLVLKTYNNSLDDSNVGALAQRFLWSVLLPFSKLSVHRAKKGFHNFVDKLLEPLLHLSSELHLRVNKSNPIWTSRLKEAVEEVLSHGLFHQVHISEFLSLHGSENDVTACDEKSNDSKTTIKSYTRHLFDVLNRIIARKNAMAMGSLGLLFHLYATSARKFKLDEGLKTTEKIGDSRQPVPGKHSNSNNISADIQKSLFNFFVLIMEPLLLKINAYIEVEVDANTLLLELHGLLKSIGNLLASFMREKVYLRTEDTSGGACLNFLKKIFNTLITSSTSVLHFSNYDTTNKMEIYGLPVNEVLVAMGYLLQIEYEVIGEGLVNLWLLILSFSAINCNLGNAFDQCSLPCTIPSLECQTIHLYSQLRQSLGVILGMMFGMGQGGDVWVEVAILALCKAIRLIICPGGYTEESSSRFLTFLSNEVRSEAVERLLSSQNFIHAIYKAVESIPEGQIRDDISESLMWMKDFCPLVDGKKLQFFNLQVELFGRGLSRLYCLVLGSVTVTDSNRNLFGVSIKELMELMRPYLSILVGQQPDTICKFFSSVTGQTVDRVVRKRKFLKKFGMSSQWVLVFFFQLYVSCQTLYRQASLMPPDLPKMSAEVVDYTAYSACELMDRIDEIDFSFFSWIVQPSGSLLDVMKFISDIYLKHGSGDSSPLIYIFQSMALRRLVDVNKQIILFKYMQKKHYLQKPYRSQINTLKEEAAGLTNFIMENLSCVFQSPIIVSEYVTCGDVVSVATQSNECDLGVYFADRKSLQTLIWSNLCKSVDVWSNHASKKQMKKFFSHLLHTYLQSVTSSFQESGVQEIDKFKLLKRFVHRNLASIFCYALEKSALPLFSNVPCTDVNLLSLPNWVEFLSALDKSTVLIDENKEIRVDCSAAVESSSTHSDSKLPADISRKEKTFPVTDKVFRDCHHLLDLLCWMQDINARSFSYLMTCIFNLERYTHLSVGYLMCTARQDYYCEYLRLFVSCRKALWYILIGFYEKAENIQSLPNTIVSESSFPVLWITKSLSVVVGITEAFSAKDIILCKSMMFSLLDYTSHVLFSICKYQSVHAFSINKEAEVSCEEISNHMICHEENNLIPSSQNSPKLEALKCLTFMAENLKKHKHSLLVSINNSLHNVSVGFGLAIENIIRLSSTVCCFSRVLWGLTSSTGQTDAKDIDEKQLLMLKSEHASELNSCISFLMELSDVFVNKFLVESEQLSKSSHSTQHSEDPVMQVSLSLTNLAPKVSVSKGNTSAGPQNECKAAATCFTLSVDNVSKGVSGLQRALNPKGENSVARVLAGVDYCEPQGLNKHFLRSLVKADHPEIALLLRQLLIAFSSLLRLNLQRNDRLLPSSLVSTFIEISQLLLLEFAEMVVVPQQSALLLLDGACSYLRELVGYFPFTDPTSSRKVHTELIQIHMRAIGKSILLQGKGRTLTFHERQSSAKPLHCGSVEAYSSTELHCFALDEFRTRLRKSFKAYIEKSSELHLLSTIQVIERSLVGILEGCTVIYDVKTSKDGEEILSVVAGGIDCFRMILEFVSGRKGLKMIKRHSQSLVSAVFNIIVHLQTLLIFYDNLASGTVVSTPDPGSAILMGVEVLVTVSRKQAQFPMDVGQILHIPALLFQNACQFGVTKAPGPSEPLMISKKHICDPVKRVGHVDHQFLVSLFIVSCQLLCTIIMHRPRQCVAHLEASVAVLLNCLEAVSDDESKKNKGCFSSDEELKCACFMRRIYEEIEQKKDIFSRQCSLFLSNYIWVYSGYGPKRSGIRREVDEALRPGVYALIDACSVDDLQYLHTVFGETPWPVFCMIANSTNTKEKFDLEIFIADSGDVNRVGFPTKCSARTHGEMIHLATCLKKLAMYQQDRSATLFALIILSTEIENVVGALVLKVHLTNPEKEHNEIVLSRTNVVDDLTIFGRYTSIRRRGLRKMEEIECGHYVGHGYVSNWGMQCDSMRRRRCTSNAPPSTAVTGYRKYLKGTESEMKRTRRVGKEKSHETETKVSMRKMQWLMKNKYGKLTHNC</sequence>
<dbReference type="EMBL" id="CP144700">
    <property type="protein sequence ID" value="WVZ25868.1"/>
    <property type="molecule type" value="Genomic_DNA"/>
</dbReference>
<dbReference type="PANTHER" id="PTHR15682:SF2">
    <property type="entry name" value="UNHEALTHY RIBOSOME BIOGENESIS PROTEIN 2 HOMOLOG"/>
    <property type="match status" value="1"/>
</dbReference>
<gene>
    <name evidence="3" type="ORF">V8G54_004412</name>
</gene>
<proteinExistence type="predicted"/>
<protein>
    <recommendedName>
        <fullName evidence="2">Nucleolar 27S pre-rRNA processing Urb2/Npa2 C-terminal domain-containing protein</fullName>
    </recommendedName>
</protein>
<dbReference type="InterPro" id="IPR018849">
    <property type="entry name" value="Urb2/Npa2_C"/>
</dbReference>
<dbReference type="PANTHER" id="PTHR15682">
    <property type="entry name" value="UNHEALTHY RIBOSOME BIOGENESIS PROTEIN 2 HOMOLOG"/>
    <property type="match status" value="1"/>
</dbReference>
<evidence type="ECO:0000259" key="2">
    <source>
        <dbReference type="Pfam" id="PF10441"/>
    </source>
</evidence>
<dbReference type="InterPro" id="IPR052609">
    <property type="entry name" value="Ribosome_Biogenesis_Reg"/>
</dbReference>
<dbReference type="GO" id="GO:0005730">
    <property type="term" value="C:nucleolus"/>
    <property type="evidence" value="ECO:0007669"/>
    <property type="project" value="TreeGrafter"/>
</dbReference>
<evidence type="ECO:0000313" key="4">
    <source>
        <dbReference type="Proteomes" id="UP001374535"/>
    </source>
</evidence>
<dbReference type="GO" id="GO:0042254">
    <property type="term" value="P:ribosome biogenesis"/>
    <property type="evidence" value="ECO:0007669"/>
    <property type="project" value="TreeGrafter"/>
</dbReference>
<feature type="region of interest" description="Disordered" evidence="1">
    <location>
        <begin position="1"/>
        <end position="39"/>
    </location>
</feature>
<accession>A0AAQ3PG77</accession>
<feature type="domain" description="Nucleolar 27S pre-rRNA processing Urb2/Npa2 C-terminal" evidence="2">
    <location>
        <begin position="1814"/>
        <end position="2002"/>
    </location>
</feature>
<organism evidence="3 4">
    <name type="scientific">Vigna mungo</name>
    <name type="common">Black gram</name>
    <name type="synonym">Phaseolus mungo</name>
    <dbReference type="NCBI Taxonomy" id="3915"/>
    <lineage>
        <taxon>Eukaryota</taxon>
        <taxon>Viridiplantae</taxon>
        <taxon>Streptophyta</taxon>
        <taxon>Embryophyta</taxon>
        <taxon>Tracheophyta</taxon>
        <taxon>Spermatophyta</taxon>
        <taxon>Magnoliopsida</taxon>
        <taxon>eudicotyledons</taxon>
        <taxon>Gunneridae</taxon>
        <taxon>Pentapetalae</taxon>
        <taxon>rosids</taxon>
        <taxon>fabids</taxon>
        <taxon>Fabales</taxon>
        <taxon>Fabaceae</taxon>
        <taxon>Papilionoideae</taxon>
        <taxon>50 kb inversion clade</taxon>
        <taxon>NPAAA clade</taxon>
        <taxon>indigoferoid/millettioid clade</taxon>
        <taxon>Phaseoleae</taxon>
        <taxon>Vigna</taxon>
    </lineage>
</organism>
<evidence type="ECO:0000313" key="3">
    <source>
        <dbReference type="EMBL" id="WVZ25868.1"/>
    </source>
</evidence>
<evidence type="ECO:0000256" key="1">
    <source>
        <dbReference type="SAM" id="MobiDB-lite"/>
    </source>
</evidence>
<reference evidence="3 4" key="1">
    <citation type="journal article" date="2023" name="Life. Sci Alliance">
        <title>Evolutionary insights into 3D genome organization and epigenetic landscape of Vigna mungo.</title>
        <authorList>
            <person name="Junaid A."/>
            <person name="Singh B."/>
            <person name="Bhatia S."/>
        </authorList>
    </citation>
    <scope>NUCLEOTIDE SEQUENCE [LARGE SCALE GENOMIC DNA]</scope>
    <source>
        <strain evidence="3">Urdbean</strain>
    </source>
</reference>
<name>A0AAQ3PG77_VIGMU</name>
<dbReference type="Pfam" id="PF10441">
    <property type="entry name" value="Urb2"/>
    <property type="match status" value="1"/>
</dbReference>
<dbReference type="Proteomes" id="UP001374535">
    <property type="component" value="Chromosome 1"/>
</dbReference>
<feature type="compositionally biased region" description="Basic residues" evidence="1">
    <location>
        <begin position="7"/>
        <end position="17"/>
    </location>
</feature>